<dbReference type="EMBL" id="KQ087195">
    <property type="protein sequence ID" value="KLT43403.1"/>
    <property type="molecule type" value="Genomic_DNA"/>
</dbReference>
<feature type="compositionally biased region" description="Pro residues" evidence="1">
    <location>
        <begin position="278"/>
        <end position="288"/>
    </location>
</feature>
<keyword evidence="3" id="KW-1185">Reference proteome</keyword>
<protein>
    <submittedName>
        <fullName evidence="2">Uncharacterized protein</fullName>
    </submittedName>
</protein>
<name>A0A0J0XQP3_9TREE</name>
<feature type="region of interest" description="Disordered" evidence="1">
    <location>
        <begin position="208"/>
        <end position="260"/>
    </location>
</feature>
<evidence type="ECO:0000256" key="1">
    <source>
        <dbReference type="SAM" id="MobiDB-lite"/>
    </source>
</evidence>
<dbReference type="RefSeq" id="XP_018279894.1">
    <property type="nucleotide sequence ID" value="XM_018426577.1"/>
</dbReference>
<feature type="region of interest" description="Disordered" evidence="1">
    <location>
        <begin position="53"/>
        <end position="76"/>
    </location>
</feature>
<feature type="compositionally biased region" description="Low complexity" evidence="1">
    <location>
        <begin position="224"/>
        <end position="235"/>
    </location>
</feature>
<feature type="region of interest" description="Disordered" evidence="1">
    <location>
        <begin position="1"/>
        <end position="27"/>
    </location>
</feature>
<feature type="region of interest" description="Disordered" evidence="1">
    <location>
        <begin position="276"/>
        <end position="299"/>
    </location>
</feature>
<dbReference type="Proteomes" id="UP000053611">
    <property type="component" value="Unassembled WGS sequence"/>
</dbReference>
<dbReference type="AlphaFoldDB" id="A0A0J0XQP3"/>
<reference evidence="2 3" key="1">
    <citation type="submission" date="2015-03" db="EMBL/GenBank/DDBJ databases">
        <title>Genomics and transcriptomics of the oil-accumulating basidiomycete yeast T. oleaginosus allow insights into substrate utilization and the diverse evolutionary trajectories of mating systems in fungi.</title>
        <authorList>
            <consortium name="DOE Joint Genome Institute"/>
            <person name="Kourist R."/>
            <person name="Kracht O."/>
            <person name="Bracharz F."/>
            <person name="Lipzen A."/>
            <person name="Nolan M."/>
            <person name="Ohm R."/>
            <person name="Grigoriev I."/>
            <person name="Sun S."/>
            <person name="Heitman J."/>
            <person name="Bruck T."/>
            <person name="Nowrousian M."/>
        </authorList>
    </citation>
    <scope>NUCLEOTIDE SEQUENCE [LARGE SCALE GENOMIC DNA]</scope>
    <source>
        <strain evidence="2 3">IBC0246</strain>
    </source>
</reference>
<feature type="region of interest" description="Disordered" evidence="1">
    <location>
        <begin position="136"/>
        <end position="186"/>
    </location>
</feature>
<feature type="compositionally biased region" description="Pro residues" evidence="1">
    <location>
        <begin position="154"/>
        <end position="163"/>
    </location>
</feature>
<feature type="region of interest" description="Disordered" evidence="1">
    <location>
        <begin position="406"/>
        <end position="453"/>
    </location>
</feature>
<accession>A0A0J0XQP3</accession>
<feature type="compositionally biased region" description="Low complexity" evidence="1">
    <location>
        <begin position="243"/>
        <end position="256"/>
    </location>
</feature>
<sequence>MAAVDGSHRHAHAHAHAHAHRRAANEHRHHLLRLSPLHLPTISEERLSRSSLSLSLSHPPSPSLSHRRARKPEWPWDSDDEEYIENAPLHTDAHERLGWEIAEYRERLHLGTSADEDEDEDADEALDQACDLAYASSVGRSTPGGRGTPTIRITPPPASTPPPTHRRDHTPRAIGGDRPVPVRPVTPLDLGASALERADATLARLAHHPSPPVIHPTPLLWSRLDSPSTPAASAPSLPPCPSPSSGSTHSLTPSQSVSSGRSPWHFLPALLYGAPSPSRSPAPAPAPSPFEWDSPSPRFSPAPAFGEWRDWGEGAGSAPAPPPMHVISPFSPRFTEDLAPPSMGRSARASPEIQLRDPPSPLRPRFSDPEDWYSAHSGSFGVDVQRRSVDVQAIAEWRLDVFEEGGGWSAGVGEARGDAGAGAGAHGASSARRASSPGRPVGISERGQQSREG</sequence>
<feature type="compositionally biased region" description="Low complexity" evidence="1">
    <location>
        <begin position="426"/>
        <end position="439"/>
    </location>
</feature>
<evidence type="ECO:0000313" key="2">
    <source>
        <dbReference type="EMBL" id="KLT43403.1"/>
    </source>
</evidence>
<organism evidence="2 3">
    <name type="scientific">Cutaneotrichosporon oleaginosum</name>
    <dbReference type="NCBI Taxonomy" id="879819"/>
    <lineage>
        <taxon>Eukaryota</taxon>
        <taxon>Fungi</taxon>
        <taxon>Dikarya</taxon>
        <taxon>Basidiomycota</taxon>
        <taxon>Agaricomycotina</taxon>
        <taxon>Tremellomycetes</taxon>
        <taxon>Trichosporonales</taxon>
        <taxon>Trichosporonaceae</taxon>
        <taxon>Cutaneotrichosporon</taxon>
    </lineage>
</organism>
<feature type="compositionally biased region" description="Basic residues" evidence="1">
    <location>
        <begin position="9"/>
        <end position="27"/>
    </location>
</feature>
<proteinExistence type="predicted"/>
<dbReference type="GeneID" id="28987180"/>
<gene>
    <name evidence="2" type="ORF">CC85DRAFT_327347</name>
</gene>
<evidence type="ECO:0000313" key="3">
    <source>
        <dbReference type="Proteomes" id="UP000053611"/>
    </source>
</evidence>
<feature type="region of interest" description="Disordered" evidence="1">
    <location>
        <begin position="327"/>
        <end position="370"/>
    </location>
</feature>